<protein>
    <submittedName>
        <fullName evidence="1">Uncharacterized protein</fullName>
    </submittedName>
</protein>
<proteinExistence type="predicted"/>
<organism evidence="1 2">
    <name type="scientific">Eumeta variegata</name>
    <name type="common">Bagworm moth</name>
    <name type="synonym">Eumeta japonica</name>
    <dbReference type="NCBI Taxonomy" id="151549"/>
    <lineage>
        <taxon>Eukaryota</taxon>
        <taxon>Metazoa</taxon>
        <taxon>Ecdysozoa</taxon>
        <taxon>Arthropoda</taxon>
        <taxon>Hexapoda</taxon>
        <taxon>Insecta</taxon>
        <taxon>Pterygota</taxon>
        <taxon>Neoptera</taxon>
        <taxon>Endopterygota</taxon>
        <taxon>Lepidoptera</taxon>
        <taxon>Glossata</taxon>
        <taxon>Ditrysia</taxon>
        <taxon>Tineoidea</taxon>
        <taxon>Psychidae</taxon>
        <taxon>Oiketicinae</taxon>
        <taxon>Eumeta</taxon>
    </lineage>
</organism>
<comment type="caution">
    <text evidence="1">The sequence shown here is derived from an EMBL/GenBank/DDBJ whole genome shotgun (WGS) entry which is preliminary data.</text>
</comment>
<gene>
    <name evidence="1" type="ORF">EVAR_6992_1</name>
</gene>
<dbReference type="EMBL" id="BGZK01000058">
    <property type="protein sequence ID" value="GBP13655.1"/>
    <property type="molecule type" value="Genomic_DNA"/>
</dbReference>
<dbReference type="Proteomes" id="UP000299102">
    <property type="component" value="Unassembled WGS sequence"/>
</dbReference>
<evidence type="ECO:0000313" key="1">
    <source>
        <dbReference type="EMBL" id="GBP13655.1"/>
    </source>
</evidence>
<reference evidence="1 2" key="1">
    <citation type="journal article" date="2019" name="Commun. Biol.">
        <title>The bagworm genome reveals a unique fibroin gene that provides high tensile strength.</title>
        <authorList>
            <person name="Kono N."/>
            <person name="Nakamura H."/>
            <person name="Ohtoshi R."/>
            <person name="Tomita M."/>
            <person name="Numata K."/>
            <person name="Arakawa K."/>
        </authorList>
    </citation>
    <scope>NUCLEOTIDE SEQUENCE [LARGE SCALE GENOMIC DNA]</scope>
</reference>
<evidence type="ECO:0000313" key="2">
    <source>
        <dbReference type="Proteomes" id="UP000299102"/>
    </source>
</evidence>
<dbReference type="AlphaFoldDB" id="A0A4C1THQ1"/>
<keyword evidence="2" id="KW-1185">Reference proteome</keyword>
<accession>A0A4C1THQ1</accession>
<name>A0A4C1THQ1_EUMVA</name>
<sequence>MFILNLRPHDPPSHALVVSRDCGDARATAGRVISRLVVVNYNEGRVPLSAVTRRSQRPGIPLSHCSRASPQFGALGLTRCRYHRTRGLFHTPPSHAVISHAANDTAPSDLLQRGTEFTILTEAGFEN</sequence>